<feature type="region of interest" description="Disordered" evidence="4">
    <location>
        <begin position="543"/>
        <end position="563"/>
    </location>
</feature>
<evidence type="ECO:0000313" key="8">
    <source>
        <dbReference type="Proteomes" id="UP000015453"/>
    </source>
</evidence>
<dbReference type="InterPro" id="IPR027356">
    <property type="entry name" value="NPH3_dom"/>
</dbReference>
<dbReference type="OrthoDB" id="624345at2759"/>
<dbReference type="PROSITE" id="PS50097">
    <property type="entry name" value="BTB"/>
    <property type="match status" value="1"/>
</dbReference>
<dbReference type="GO" id="GO:0016567">
    <property type="term" value="P:protein ubiquitination"/>
    <property type="evidence" value="ECO:0007669"/>
    <property type="project" value="UniProtKB-UniPathway"/>
</dbReference>
<evidence type="ECO:0000259" key="5">
    <source>
        <dbReference type="PROSITE" id="PS50097"/>
    </source>
</evidence>
<evidence type="ECO:0000313" key="7">
    <source>
        <dbReference type="EMBL" id="EPS63042.1"/>
    </source>
</evidence>
<dbReference type="Proteomes" id="UP000015453">
    <property type="component" value="Unassembled WGS sequence"/>
</dbReference>
<comment type="similarity">
    <text evidence="3">Belongs to the NPH3 family.</text>
</comment>
<evidence type="ECO:0000259" key="6">
    <source>
        <dbReference type="PROSITE" id="PS51649"/>
    </source>
</evidence>
<dbReference type="EMBL" id="AUSU01005735">
    <property type="protein sequence ID" value="EPS63042.1"/>
    <property type="molecule type" value="Genomic_DNA"/>
</dbReference>
<evidence type="ECO:0000256" key="2">
    <source>
        <dbReference type="ARBA" id="ARBA00022786"/>
    </source>
</evidence>
<dbReference type="Pfam" id="PF03000">
    <property type="entry name" value="NPH3"/>
    <property type="match status" value="1"/>
</dbReference>
<proteinExistence type="inferred from homology"/>
<dbReference type="SUPFAM" id="SSF54695">
    <property type="entry name" value="POZ domain"/>
    <property type="match status" value="1"/>
</dbReference>
<dbReference type="InterPro" id="IPR043454">
    <property type="entry name" value="NPH3/RPT2-like"/>
</dbReference>
<comment type="caution">
    <text evidence="7">The sequence shown here is derived from an EMBL/GenBank/DDBJ whole genome shotgun (WGS) entry which is preliminary data.</text>
</comment>
<keyword evidence="8" id="KW-1185">Reference proteome</keyword>
<evidence type="ECO:0000256" key="3">
    <source>
        <dbReference type="PROSITE-ProRule" id="PRU00982"/>
    </source>
</evidence>
<comment type="pathway">
    <text evidence="1">Protein modification; protein ubiquitination.</text>
</comment>
<dbReference type="AlphaFoldDB" id="S8DT99"/>
<accession>S8DT99</accession>
<feature type="domain" description="BTB" evidence="5">
    <location>
        <begin position="28"/>
        <end position="98"/>
    </location>
</feature>
<dbReference type="InterPro" id="IPR000210">
    <property type="entry name" value="BTB/POZ_dom"/>
</dbReference>
<dbReference type="PROSITE" id="PS51649">
    <property type="entry name" value="NPH3"/>
    <property type="match status" value="1"/>
</dbReference>
<protein>
    <recommendedName>
        <fullName evidence="9">NPH3 domain-containing protein</fullName>
    </recommendedName>
</protein>
<dbReference type="Gene3D" id="3.30.710.10">
    <property type="entry name" value="Potassium Channel Kv1.1, Chain A"/>
    <property type="match status" value="1"/>
</dbReference>
<dbReference type="UniPathway" id="UPA00143"/>
<gene>
    <name evidence="7" type="ORF">M569_11744</name>
</gene>
<organism evidence="7 8">
    <name type="scientific">Genlisea aurea</name>
    <dbReference type="NCBI Taxonomy" id="192259"/>
    <lineage>
        <taxon>Eukaryota</taxon>
        <taxon>Viridiplantae</taxon>
        <taxon>Streptophyta</taxon>
        <taxon>Embryophyta</taxon>
        <taxon>Tracheophyta</taxon>
        <taxon>Spermatophyta</taxon>
        <taxon>Magnoliopsida</taxon>
        <taxon>eudicotyledons</taxon>
        <taxon>Gunneridae</taxon>
        <taxon>Pentapetalae</taxon>
        <taxon>asterids</taxon>
        <taxon>lamiids</taxon>
        <taxon>Lamiales</taxon>
        <taxon>Lentibulariaceae</taxon>
        <taxon>Genlisea</taxon>
    </lineage>
</organism>
<feature type="domain" description="NPH3" evidence="6">
    <location>
        <begin position="201"/>
        <end position="512"/>
    </location>
</feature>
<feature type="region of interest" description="Disordered" evidence="4">
    <location>
        <begin position="368"/>
        <end position="389"/>
    </location>
</feature>
<evidence type="ECO:0000256" key="4">
    <source>
        <dbReference type="SAM" id="MobiDB-lite"/>
    </source>
</evidence>
<dbReference type="Pfam" id="PF00651">
    <property type="entry name" value="BTB"/>
    <property type="match status" value="1"/>
</dbReference>
<dbReference type="InterPro" id="IPR011333">
    <property type="entry name" value="SKP1/BTB/POZ_sf"/>
</dbReference>
<evidence type="ECO:0008006" key="9">
    <source>
        <dbReference type="Google" id="ProtNLM"/>
    </source>
</evidence>
<feature type="compositionally biased region" description="Polar residues" evidence="4">
    <location>
        <begin position="550"/>
        <end position="563"/>
    </location>
</feature>
<name>S8DT99_9LAMI</name>
<keyword evidence="2" id="KW-0833">Ubl conjugation pathway</keyword>
<feature type="non-terminal residue" evidence="7">
    <location>
        <position position="581"/>
    </location>
</feature>
<sequence>MKFMKLGSRPDTFYTTDSVRTVSSEVSCDLIIQVKGTRYLLHKFPLLSKSLRLQRLCAEMADSSSNVQIIQLPDFPGGVEAFEICSKFCYSIAVTLSAYNFVSVRSAAEYLQMNEKAEKGNLIHKLDVFFNSCILRGWRDSLVTLQSTKSLPVWSEDLAITPSCIDAIASKVLANPAKVSLSHSRSRRGVDNDESESRRRGWWADDLAELATDLYWRTMITIKSGGKVSSILIGDALRVYASRWLPNVSRWLNGGKLKKSDSEDDDDDDDDDDNSTASKYRLLLESIVNLLPAEKGQVSCSFLLKLLKAAAILKASSSCKAELMARIGLQLDEASVNDLLIPSTPSGGETVYDVDAFSTALDHFMAQGQRTPPVSPQRGFHRRRSRSAENVDVLLQESRRSSSTSHGSKLKVAKLVDGYLLRIAEDRNLPLAKFVDVAEKVPEFARLDHDDLYNAINVYLKVHPELNKSERKRLCKVLDCKKLSPEICMHAAQNEKLPLRVVVQVLFMEQARASAMAKGQAGTTEFPANIKAILAKAKTTGSSFGGTTTDDQWSNVSVTKSPKSNISTLRLKLKEEAEAEE</sequence>
<evidence type="ECO:0000256" key="1">
    <source>
        <dbReference type="ARBA" id="ARBA00004906"/>
    </source>
</evidence>
<dbReference type="PANTHER" id="PTHR32370">
    <property type="entry name" value="OS12G0117600 PROTEIN"/>
    <property type="match status" value="1"/>
</dbReference>
<reference evidence="7 8" key="1">
    <citation type="journal article" date="2013" name="BMC Genomics">
        <title>The miniature genome of a carnivorous plant Genlisea aurea contains a low number of genes and short non-coding sequences.</title>
        <authorList>
            <person name="Leushkin E.V."/>
            <person name="Sutormin R.A."/>
            <person name="Nabieva E.R."/>
            <person name="Penin A.A."/>
            <person name="Kondrashov A.S."/>
            <person name="Logacheva M.D."/>
        </authorList>
    </citation>
    <scope>NUCLEOTIDE SEQUENCE [LARGE SCALE GENOMIC DNA]</scope>
</reference>